<accession>A0ABM9WXE0</accession>
<name>A0ABM9WXE0_VIBAE</name>
<evidence type="ECO:0000256" key="1">
    <source>
        <dbReference type="SAM" id="Phobius"/>
    </source>
</evidence>
<dbReference type="RefSeq" id="WP_006741446.1">
    <property type="nucleotide sequence ID" value="NC_013456.1"/>
</dbReference>
<dbReference type="EMBL" id="DS267811">
    <property type="protein sequence ID" value="EDN58055.1"/>
    <property type="molecule type" value="Genomic_DNA"/>
</dbReference>
<sequence>MIEKIPSWAVLKSVEDVRLVKSTYVWLVVVPIAVKLLSKLGDTVTITVAGQPLTFDLVLPFSWQLFYLSALSFVLGNVVFLCFAPSIAKEFRNYGDFRSQGKLRHDISNYKATDQAKTDKRVKQLVNAAQFSHKRTFTEEESPNKSHNATQQEKSEFWAVFNERIAINKSARAVCSFFYLIGFVLFLGVMTQNIIWTLNEMAQLWQFL</sequence>
<keyword evidence="1" id="KW-0812">Transmembrane</keyword>
<keyword evidence="1" id="KW-1133">Transmembrane helix</keyword>
<protein>
    <submittedName>
        <fullName evidence="2">Permease of the major facilitator superfamily</fullName>
    </submittedName>
</protein>
<evidence type="ECO:0000313" key="3">
    <source>
        <dbReference type="Proteomes" id="UP000242664"/>
    </source>
</evidence>
<proteinExistence type="predicted"/>
<feature type="transmembrane region" description="Helical" evidence="1">
    <location>
        <begin position="65"/>
        <end position="88"/>
    </location>
</feature>
<evidence type="ECO:0000313" key="2">
    <source>
        <dbReference type="EMBL" id="EDN58055.1"/>
    </source>
</evidence>
<dbReference type="Proteomes" id="UP000242664">
    <property type="component" value="Unassembled WGS sequence"/>
</dbReference>
<reference evidence="3" key="1">
    <citation type="submission" date="2006-10" db="EMBL/GenBank/DDBJ databases">
        <authorList>
            <person name="Heidelberg J."/>
            <person name="Sebastian Y."/>
        </authorList>
    </citation>
    <scope>NUCLEOTIDE SEQUENCE [LARGE SCALE GENOMIC DNA]</scope>
    <source>
        <strain evidence="3">EX25</strain>
    </source>
</reference>
<feature type="transmembrane region" description="Helical" evidence="1">
    <location>
        <begin position="177"/>
        <end position="198"/>
    </location>
</feature>
<gene>
    <name evidence="2" type="ORF">VEx25_B0115</name>
</gene>
<organism evidence="2 3">
    <name type="scientific">Vibrio antiquarius (strain Ex25)</name>
    <dbReference type="NCBI Taxonomy" id="150340"/>
    <lineage>
        <taxon>Bacteria</taxon>
        <taxon>Pseudomonadati</taxon>
        <taxon>Pseudomonadota</taxon>
        <taxon>Gammaproteobacteria</taxon>
        <taxon>Vibrionales</taxon>
        <taxon>Vibrionaceae</taxon>
        <taxon>Vibrio</taxon>
        <taxon>Vibrio diabolicus subgroup</taxon>
    </lineage>
</organism>
<keyword evidence="1" id="KW-0472">Membrane</keyword>
<dbReference type="GeneID" id="45027401"/>
<keyword evidence="3" id="KW-1185">Reference proteome</keyword>